<evidence type="ECO:0000256" key="1">
    <source>
        <dbReference type="SAM" id="MobiDB-lite"/>
    </source>
</evidence>
<reference evidence="2 3" key="1">
    <citation type="journal article" date="2014" name="Nat. Genet.">
        <title>Genome and transcriptome of the porcine whipworm Trichuris suis.</title>
        <authorList>
            <person name="Jex A.R."/>
            <person name="Nejsum P."/>
            <person name="Schwarz E.M."/>
            <person name="Hu L."/>
            <person name="Young N.D."/>
            <person name="Hall R.S."/>
            <person name="Korhonen P.K."/>
            <person name="Liao S."/>
            <person name="Thamsborg S."/>
            <person name="Xia J."/>
            <person name="Xu P."/>
            <person name="Wang S."/>
            <person name="Scheerlinck J.P."/>
            <person name="Hofmann A."/>
            <person name="Sternberg P.W."/>
            <person name="Wang J."/>
            <person name="Gasser R.B."/>
        </authorList>
    </citation>
    <scope>NUCLEOTIDE SEQUENCE [LARGE SCALE GENOMIC DNA]</scope>
    <source>
        <strain evidence="2">DCEP-RM93M</strain>
    </source>
</reference>
<evidence type="ECO:0000313" key="3">
    <source>
        <dbReference type="Proteomes" id="UP000030764"/>
    </source>
</evidence>
<accession>A0A085LKX1</accession>
<feature type="region of interest" description="Disordered" evidence="1">
    <location>
        <begin position="1"/>
        <end position="29"/>
    </location>
</feature>
<gene>
    <name evidence="2" type="ORF">M513_13509</name>
</gene>
<keyword evidence="3" id="KW-1185">Reference proteome</keyword>
<name>A0A085LKX1_9BILA</name>
<dbReference type="Proteomes" id="UP000030764">
    <property type="component" value="Unassembled WGS sequence"/>
</dbReference>
<protein>
    <submittedName>
        <fullName evidence="2">Uncharacterized protein</fullName>
    </submittedName>
</protein>
<organism evidence="2 3">
    <name type="scientific">Trichuris suis</name>
    <name type="common">pig whipworm</name>
    <dbReference type="NCBI Taxonomy" id="68888"/>
    <lineage>
        <taxon>Eukaryota</taxon>
        <taxon>Metazoa</taxon>
        <taxon>Ecdysozoa</taxon>
        <taxon>Nematoda</taxon>
        <taxon>Enoplea</taxon>
        <taxon>Dorylaimia</taxon>
        <taxon>Trichinellida</taxon>
        <taxon>Trichuridae</taxon>
        <taxon>Trichuris</taxon>
    </lineage>
</organism>
<feature type="compositionally biased region" description="Polar residues" evidence="1">
    <location>
        <begin position="15"/>
        <end position="24"/>
    </location>
</feature>
<sequence length="122" mass="13722">MKHVSRYNRVKQELEGTSSPQTTHCGRPRTVHPTLAMEQTLAVSAVAEHAAHCRASLQTRVVWKQSRLCGRRMKEAFFIQNNQHINRNSGAEPGIPSMPYFGSCLLFFSFPSANRVSLAIRP</sequence>
<dbReference type="AlphaFoldDB" id="A0A085LKX1"/>
<dbReference type="EMBL" id="KL363452">
    <property type="protein sequence ID" value="KFD45617.1"/>
    <property type="molecule type" value="Genomic_DNA"/>
</dbReference>
<evidence type="ECO:0000313" key="2">
    <source>
        <dbReference type="EMBL" id="KFD45617.1"/>
    </source>
</evidence>
<proteinExistence type="predicted"/>